<evidence type="ECO:0000313" key="4">
    <source>
        <dbReference type="EMBL" id="OGC35452.1"/>
    </source>
</evidence>
<comment type="similarity">
    <text evidence="1">Belongs to the class-I fumarase family.</text>
</comment>
<dbReference type="Proteomes" id="UP000178951">
    <property type="component" value="Unassembled WGS sequence"/>
</dbReference>
<reference evidence="4 5" key="1">
    <citation type="journal article" date="2016" name="Nat. Commun.">
        <title>Thousands of microbial genomes shed light on interconnected biogeochemical processes in an aquifer system.</title>
        <authorList>
            <person name="Anantharaman K."/>
            <person name="Brown C.T."/>
            <person name="Hug L.A."/>
            <person name="Sharon I."/>
            <person name="Castelle C.J."/>
            <person name="Probst A.J."/>
            <person name="Thomas B.C."/>
            <person name="Singh A."/>
            <person name="Wilkins M.J."/>
            <person name="Karaoz U."/>
            <person name="Brodie E.L."/>
            <person name="Williams K.H."/>
            <person name="Hubbard S.S."/>
            <person name="Banfield J.F."/>
        </authorList>
    </citation>
    <scope>NUCLEOTIDE SEQUENCE [LARGE SCALE GENOMIC DNA]</scope>
</reference>
<dbReference type="AlphaFoldDB" id="A0A1F4TRT4"/>
<sequence length="170" mass="18118">MPKLKIIQAPLDTKIVTSLRAGDKVLINGTIFTARDAAHLKFGTKPPFPIKGSIIYYASPTPTPPGKIIGSIGPTTSSRMDTFSPALLKLGLKGMIGKGERSREVIAAMKKYKAVYLVVPGGVAALLSKHVTKSKVRAYPELGSEAVYELSVRELPAIVAIDSKGNNLFA</sequence>
<name>A0A1F4TRT4_UNCSA</name>
<protein>
    <submittedName>
        <fullName evidence="4">Fumarate hydratase</fullName>
    </submittedName>
</protein>
<dbReference type="SUPFAM" id="SSF117457">
    <property type="entry name" value="FumA C-terminal domain-like"/>
    <property type="match status" value="1"/>
</dbReference>
<organism evidence="4 5">
    <name type="scientific">candidate division WOR-1 bacterium RIFOXYB2_FULL_48_7</name>
    <dbReference type="NCBI Taxonomy" id="1802583"/>
    <lineage>
        <taxon>Bacteria</taxon>
        <taxon>Bacillati</taxon>
        <taxon>Saganbacteria</taxon>
    </lineage>
</organism>
<dbReference type="STRING" id="1802583.A2311_04610"/>
<dbReference type="GO" id="GO:0016836">
    <property type="term" value="F:hydro-lyase activity"/>
    <property type="evidence" value="ECO:0007669"/>
    <property type="project" value="InterPro"/>
</dbReference>
<evidence type="ECO:0000313" key="5">
    <source>
        <dbReference type="Proteomes" id="UP000178951"/>
    </source>
</evidence>
<keyword evidence="2" id="KW-0456">Lyase</keyword>
<dbReference type="Pfam" id="PF05683">
    <property type="entry name" value="Fumerase_C"/>
    <property type="match status" value="1"/>
</dbReference>
<accession>A0A1F4TRT4</accession>
<evidence type="ECO:0000259" key="3">
    <source>
        <dbReference type="Pfam" id="PF05683"/>
    </source>
</evidence>
<dbReference type="Gene3D" id="3.20.130.10">
    <property type="entry name" value="Fe-S hydro-lyase, tartrate dehydratase beta-type, catalytic domain"/>
    <property type="match status" value="1"/>
</dbReference>
<dbReference type="PANTHER" id="PTHR43351:SF2">
    <property type="entry name" value="L(+)-TARTRATE DEHYDRATASE SUBUNIT BETA-RELATED"/>
    <property type="match status" value="1"/>
</dbReference>
<comment type="caution">
    <text evidence="4">The sequence shown here is derived from an EMBL/GenBank/DDBJ whole genome shotgun (WGS) entry which is preliminary data.</text>
</comment>
<dbReference type="EMBL" id="MEUF01000027">
    <property type="protein sequence ID" value="OGC35452.1"/>
    <property type="molecule type" value="Genomic_DNA"/>
</dbReference>
<dbReference type="PANTHER" id="PTHR43351">
    <property type="entry name" value="L(+)-TARTRATE DEHYDRATASE SUBUNIT BETA"/>
    <property type="match status" value="1"/>
</dbReference>
<dbReference type="InterPro" id="IPR036660">
    <property type="entry name" value="Fe-S_hydroAse_TtdB_cat_sf"/>
</dbReference>
<proteinExistence type="inferred from homology"/>
<dbReference type="InterPro" id="IPR004647">
    <property type="entry name" value="Fe-S_hydro-lyase_TtdB-typ_cat"/>
</dbReference>
<evidence type="ECO:0000256" key="2">
    <source>
        <dbReference type="ARBA" id="ARBA00023239"/>
    </source>
</evidence>
<feature type="domain" description="Fe-S hydro-lyase tartrate dehydratase beta-type catalytic" evidence="3">
    <location>
        <begin position="12"/>
        <end position="169"/>
    </location>
</feature>
<evidence type="ECO:0000256" key="1">
    <source>
        <dbReference type="ARBA" id="ARBA00008876"/>
    </source>
</evidence>
<gene>
    <name evidence="4" type="ORF">A2311_04610</name>
</gene>
<dbReference type="NCBIfam" id="TIGR00723">
    <property type="entry name" value="ttdB_fumA_fumB"/>
    <property type="match status" value="1"/>
</dbReference>